<sequence length="275" mass="30675">MKYQKITGWQKRPELSGLSDLTTPPKELYFVGKWQKEIFKNCVAVVGSRRMTEYGRRVIEKIIPQLVSQGQTIISGFMYGVDQYAHQVCLESGGKTIAILGWGINLKLEGFDLKLAQKVIKAEGLLLSEWENQQPSCWTFPARNRLVAALSKKIIVIEAAEKSGSLITTRIAAKLKREIWSVPGPITSRLSVGTNNLIAFGKAKMYLGDFSSFQTRLIKKTDPLINLLENDVLTANEIARKLGQPVSQVGAQLSLLTLEGQLTEKEGKYYLKNVS</sequence>
<dbReference type="GO" id="GO:0009294">
    <property type="term" value="P:DNA-mediated transformation"/>
    <property type="evidence" value="ECO:0007669"/>
    <property type="project" value="InterPro"/>
</dbReference>
<dbReference type="Pfam" id="PF02481">
    <property type="entry name" value="DNA_processg_A"/>
    <property type="match status" value="1"/>
</dbReference>
<dbReference type="PANTHER" id="PTHR43022:SF1">
    <property type="entry name" value="PROTEIN SMF"/>
    <property type="match status" value="1"/>
</dbReference>
<dbReference type="Pfam" id="PF17782">
    <property type="entry name" value="WHD_DprA"/>
    <property type="match status" value="1"/>
</dbReference>
<dbReference type="SUPFAM" id="SSF102405">
    <property type="entry name" value="MCP/YpsA-like"/>
    <property type="match status" value="1"/>
</dbReference>
<dbReference type="Gene3D" id="3.40.50.450">
    <property type="match status" value="1"/>
</dbReference>
<evidence type="ECO:0000256" key="1">
    <source>
        <dbReference type="ARBA" id="ARBA00006525"/>
    </source>
</evidence>
<evidence type="ECO:0000259" key="2">
    <source>
        <dbReference type="Pfam" id="PF02481"/>
    </source>
</evidence>
<evidence type="ECO:0000313" key="4">
    <source>
        <dbReference type="EMBL" id="PIU33161.1"/>
    </source>
</evidence>
<dbReference type="InterPro" id="IPR003488">
    <property type="entry name" value="DprA"/>
</dbReference>
<organism evidence="4 5">
    <name type="scientific">Candidatus Shapirobacteria bacterium CG07_land_8_20_14_0_80_39_12</name>
    <dbReference type="NCBI Taxonomy" id="1974480"/>
    <lineage>
        <taxon>Bacteria</taxon>
        <taxon>Candidatus Shapironibacteriota</taxon>
    </lineage>
</organism>
<proteinExistence type="inferred from homology"/>
<comment type="caution">
    <text evidence="4">The sequence shown here is derived from an EMBL/GenBank/DDBJ whole genome shotgun (WGS) entry which is preliminary data.</text>
</comment>
<evidence type="ECO:0000313" key="5">
    <source>
        <dbReference type="Proteomes" id="UP000229559"/>
    </source>
</evidence>
<dbReference type="InterPro" id="IPR057666">
    <property type="entry name" value="DrpA_SLOG"/>
</dbReference>
<dbReference type="InterPro" id="IPR041614">
    <property type="entry name" value="DprA_WH"/>
</dbReference>
<comment type="similarity">
    <text evidence="1">Belongs to the DprA/Smf family.</text>
</comment>
<reference evidence="5" key="1">
    <citation type="submission" date="2017-09" db="EMBL/GenBank/DDBJ databases">
        <title>Depth-based differentiation of microbial function through sediment-hosted aquifers and enrichment of novel symbionts in the deep terrestrial subsurface.</title>
        <authorList>
            <person name="Probst A.J."/>
            <person name="Ladd B."/>
            <person name="Jarett J.K."/>
            <person name="Geller-Mcgrath D.E."/>
            <person name="Sieber C.M.K."/>
            <person name="Emerson J.B."/>
            <person name="Anantharaman K."/>
            <person name="Thomas B.C."/>
            <person name="Malmstrom R."/>
            <person name="Stieglmeier M."/>
            <person name="Klingl A."/>
            <person name="Woyke T."/>
            <person name="Ryan C.M."/>
            <person name="Banfield J.F."/>
        </authorList>
    </citation>
    <scope>NUCLEOTIDE SEQUENCE [LARGE SCALE GENOMIC DNA]</scope>
</reference>
<dbReference type="PANTHER" id="PTHR43022">
    <property type="entry name" value="PROTEIN SMF"/>
    <property type="match status" value="1"/>
</dbReference>
<protein>
    <submittedName>
        <fullName evidence="4">Uncharacterized protein</fullName>
    </submittedName>
</protein>
<accession>A0A2M6YPW4</accession>
<feature type="domain" description="DprA winged helix" evidence="3">
    <location>
        <begin position="222"/>
        <end position="267"/>
    </location>
</feature>
<feature type="domain" description="Smf/DprA SLOG" evidence="2">
    <location>
        <begin position="18"/>
        <end position="206"/>
    </location>
</feature>
<gene>
    <name evidence="4" type="ORF">COT04_01550</name>
</gene>
<dbReference type="AlphaFoldDB" id="A0A2M6YPW4"/>
<dbReference type="Proteomes" id="UP000229559">
    <property type="component" value="Unassembled WGS sequence"/>
</dbReference>
<dbReference type="EMBL" id="PEXA01000048">
    <property type="protein sequence ID" value="PIU33161.1"/>
    <property type="molecule type" value="Genomic_DNA"/>
</dbReference>
<evidence type="ECO:0000259" key="3">
    <source>
        <dbReference type="Pfam" id="PF17782"/>
    </source>
</evidence>
<name>A0A2M6YPW4_9BACT</name>